<dbReference type="AlphaFoldDB" id="D7NE44"/>
<organism evidence="1 2">
    <name type="scientific">Segatella oris C735</name>
    <dbReference type="NCBI Taxonomy" id="563008"/>
    <lineage>
        <taxon>Bacteria</taxon>
        <taxon>Pseudomonadati</taxon>
        <taxon>Bacteroidota</taxon>
        <taxon>Bacteroidia</taxon>
        <taxon>Bacteroidales</taxon>
        <taxon>Prevotellaceae</taxon>
        <taxon>Segatella</taxon>
    </lineage>
</organism>
<dbReference type="EMBL" id="GL349569">
    <property type="protein sequence ID" value="EFI48191.1"/>
    <property type="molecule type" value="Genomic_DNA"/>
</dbReference>
<evidence type="ECO:0000313" key="2">
    <source>
        <dbReference type="Proteomes" id="UP000003805"/>
    </source>
</evidence>
<accession>D7NE44</accession>
<name>D7NE44_9BACT</name>
<dbReference type="Proteomes" id="UP000003805">
    <property type="component" value="Unassembled WGS sequence"/>
</dbReference>
<protein>
    <submittedName>
        <fullName evidence="1">Uncharacterized protein</fullName>
    </submittedName>
</protein>
<gene>
    <name evidence="1" type="ORF">HMPREF0665_01820</name>
</gene>
<proteinExistence type="predicted"/>
<dbReference type="HOGENOM" id="CLU_321277_0_0_10"/>
<keyword evidence="2" id="KW-1185">Reference proteome</keyword>
<reference evidence="1 2" key="1">
    <citation type="submission" date="2010-02" db="EMBL/GenBank/DDBJ databases">
        <title>The Genome Sequence of Prevotella oris strain C735.</title>
        <authorList>
            <consortium name="The Broad Institute Genome Sequencing Platform"/>
            <person name="Ward D."/>
            <person name="Feldgarden M."/>
            <person name="Earl A."/>
            <person name="Young S.K."/>
            <person name="Zeng Q."/>
            <person name="Koehrsen M."/>
            <person name="Alvarado L."/>
            <person name="Berlin A."/>
            <person name="Bochicchio J."/>
            <person name="Borenstein D."/>
            <person name="Chapman S.B."/>
            <person name="Chen Z."/>
            <person name="Engels R."/>
            <person name="Freedman E."/>
            <person name="Gellesch M."/>
            <person name="Goldberg J."/>
            <person name="Griggs A."/>
            <person name="Gujja S."/>
            <person name="Heilman E."/>
            <person name="Heiman D."/>
            <person name="Hepburn T."/>
            <person name="Howarth C."/>
            <person name="Jen D."/>
            <person name="Larson L."/>
            <person name="Mehta T."/>
            <person name="Park D."/>
            <person name="Pearson M."/>
            <person name="Roberts A."/>
            <person name="Saif S."/>
            <person name="Shea T."/>
            <person name="Shenoy N."/>
            <person name="Sisk P."/>
            <person name="Stolte C."/>
            <person name="Sykes S."/>
            <person name="Thomson T."/>
            <person name="Walk T."/>
            <person name="White J."/>
            <person name="Yandava C."/>
            <person name="Sibley C.D."/>
            <person name="Field T.R."/>
            <person name="Grinwis M."/>
            <person name="Eshaghurshan C.S."/>
            <person name="Surette M.G."/>
            <person name="Haas B."/>
            <person name="Nusbaum C."/>
            <person name="Birren B."/>
        </authorList>
    </citation>
    <scope>NUCLEOTIDE SEQUENCE [LARGE SCALE GENOMIC DNA]</scope>
    <source>
        <strain evidence="1 2">C735</strain>
    </source>
</reference>
<sequence>MKATVADDWRPGCVAVTSFWHWPTRHVSADGRQISNCKKIKMYIHGHFYNEKNERIEVHILTRGDRTNEVEIGAESCGINWTDDPVEIESQVSDTFDVLLKYQATVRLLVKNFIPDLFCASCRDAVVNIYREGECLFAGFIEPQTYSQPYNEEEDEIELSCIDVLTALQYSKYRNVGVQGITYKEVKEKAGQRSFLDIIRELLSGLSDNLDIQGRKSLACYYDGSIGVSKSENAFGIFSQIGIHELLFLSDNEDNVWTAEEVLTELLKYLNLHIVQQGFSFYLFSWENVKKAENIAWKDLYSNKPLTTSYRLIGITTDKVSGTDTTISVGEIYNQLLLTCKVEKMESLIESPLEESALGSYFAARQKYMSELISLGDGKRAYRGFRDLVLEGDTDYDDGSIVDWYVWLKHHVSWRFPMHVGTGSGEELMVHFGRGGKDQQALLQWLGKNLGAALVSYGKVERAMARKDNSPVSKINMDNVLVLSVNGNEKNSAAEAYPNESALRSAIPYATYVSQHSGGMFSPVDEETTNYIVFSGKMLLNPIVKVSGKYYDLRTKEWVFMPFGGTPPEGKVDVRGNVTKNKKGDRLYYTRMFWKQTYSDPKHNEEARWDESGDSGWYPFTDTAPELYEFKYSSVGDGTDKISKVGLIACMLIIGDKCVVETGSGSQMEDFEWRKYKERSQCSSDDEYYQQSFTIGFDPKIGDKLIGHEYSLQNNISWKHGVDTEGMAIPIRKRDHVSGAVRFVVLGPVNVLWSDITRRHPTFFRHTKWTEDAIPLLAHVSSIQIKSFEVKVVSDNGKTELLGDDHDIVYMSAAQSSFCNRKDDLEFKVTSALTHDECMQIGVKNALCLSTPVDAVSGDGVLTLYSRMTDSMAKPEQLYVNSYYQEYHAPRVIMTQHMTDIRGGFVDPFAHYRHNFLNKNFFVQGISRNLAEGTAELTLKEIDSND</sequence>
<evidence type="ECO:0000313" key="1">
    <source>
        <dbReference type="EMBL" id="EFI48191.1"/>
    </source>
</evidence>